<dbReference type="InterPro" id="IPR037624">
    <property type="entry name" value="Nup133-like"/>
</dbReference>
<evidence type="ECO:0000256" key="8">
    <source>
        <dbReference type="SAM" id="Coils"/>
    </source>
</evidence>
<accession>A0A9P6R6P5</accession>
<evidence type="ECO:0000256" key="5">
    <source>
        <dbReference type="ARBA" id="ARBA00022927"/>
    </source>
</evidence>
<keyword evidence="5" id="KW-0653">Protein transport</keyword>
<feature type="compositionally biased region" description="Low complexity" evidence="9">
    <location>
        <begin position="1295"/>
        <end position="1310"/>
    </location>
</feature>
<dbReference type="GO" id="GO:0016973">
    <property type="term" value="P:poly(A)+ mRNA export from nucleus"/>
    <property type="evidence" value="ECO:0007669"/>
    <property type="project" value="TreeGrafter"/>
</dbReference>
<dbReference type="GO" id="GO:0017056">
    <property type="term" value="F:structural constituent of nuclear pore"/>
    <property type="evidence" value="ECO:0007669"/>
    <property type="project" value="InterPro"/>
</dbReference>
<comment type="similarity">
    <text evidence="2">Belongs to the nucleoporin Nup133 family.</text>
</comment>
<evidence type="ECO:0000259" key="10">
    <source>
        <dbReference type="Pfam" id="PF03177"/>
    </source>
</evidence>
<dbReference type="PANTHER" id="PTHR13405:SF11">
    <property type="entry name" value="NUCLEAR PORE COMPLEX PROTEIN NUP133"/>
    <property type="match status" value="1"/>
</dbReference>
<dbReference type="Pfam" id="PF03177">
    <property type="entry name" value="Nucleoporin_C"/>
    <property type="match status" value="1"/>
</dbReference>
<keyword evidence="8" id="KW-0175">Coiled coil</keyword>
<evidence type="ECO:0000313" key="12">
    <source>
        <dbReference type="Proteomes" id="UP000738325"/>
    </source>
</evidence>
<evidence type="ECO:0000256" key="3">
    <source>
        <dbReference type="ARBA" id="ARBA00022448"/>
    </source>
</evidence>
<comment type="caution">
    <text evidence="11">The sequence shown here is derived from an EMBL/GenBank/DDBJ whole genome shotgun (WGS) entry which is preliminary data.</text>
</comment>
<feature type="region of interest" description="Disordered" evidence="9">
    <location>
        <begin position="1"/>
        <end position="35"/>
    </location>
</feature>
<dbReference type="Gene3D" id="2.130.10.10">
    <property type="entry name" value="YVTN repeat-like/Quinoprotein amine dehydrogenase"/>
    <property type="match status" value="1"/>
</dbReference>
<dbReference type="GO" id="GO:0031080">
    <property type="term" value="C:nuclear pore outer ring"/>
    <property type="evidence" value="ECO:0007669"/>
    <property type="project" value="TreeGrafter"/>
</dbReference>
<evidence type="ECO:0000256" key="4">
    <source>
        <dbReference type="ARBA" id="ARBA00022816"/>
    </source>
</evidence>
<evidence type="ECO:0000256" key="9">
    <source>
        <dbReference type="SAM" id="MobiDB-lite"/>
    </source>
</evidence>
<dbReference type="Gene3D" id="1.20.58.1380">
    <property type="match status" value="1"/>
</dbReference>
<sequence>MFAAKAPKGGVPGLKQPAEQTRVPNHAAAGRSNLFSSDKDTSFSLSLHQDSVALNSDSETSWTPLQEDMVEDSETRFTPDSRGGGMIDEDSIYSKNDRTFVAFFGPLPREVDEALKTTDFYTQPIVAKLDLDAGFGIVVSQTKCYIWAVQKNATYRSPPMCIALPMPPNSNPLTETKALLPAVSITKSDDQHAGVIACSPDGTCWYWNNIDLSLSNVDQHVDVKINLAQDDYISHVECAGPMGYYFGTKFATVYQVSIRKQYGSIALSSTQLHGKSSGAMASIFSMIGRTQGPDTSQTLRTMVSGPKIQDPHGRWDLFAMTRRSLLRWHLYRSGECTMEAEAPLMDQITERILRDYSGTLPLGTDPRVRLLDIQYIKNGKLLVLATFFDTAAKHLDTPLSCALFTLSSQFGTTVDIEHVKYIQRKVEEDLRPEATPKLVVPHGGPGVFIIFPKAVIITSTFPTVDFEDLVPLKSDRIIGFGTEDWKQRGQEMGDFSELPIVCRSSGRLGIHIFLDGLSSTPQATSQEFRTPQEQLTEQLQAKLEQAVFFGGKKNNPISFDLAHYDGGDLNQASLNVSHEILNSHAALLSSGKDLTARLQERYQRIRSIIDSIQAAEMTSRLSIDTRFQLCWGAEKLAAANALWAQYQLKLAGRDKNKAARANLKKVVDDAAAQSLQHVGVHTSEDPISFFLKYHVEHLAELLTRLQRSSKKLALTSVGQQAELTRDVNKILILSMRSAWNYRKQHVKSYALQSSSSLEPWTGTEDVIKSLTVQYGITLAACKSNVEMETSHMDHDAVDGHSYLSTELKDQLFDLADVTLQAHSEHLQYLEGLSQSSEHNIAIATAVDEYDQAKSELLTPLIELKKTQQAIVLAQRYKDFVTLVKLCIGQERQIQAFITKYQQEFANALFQWYYDNKQLSTFLEVGEQYSDLFTVFLDNRDYGELAWLHDIKIRRYVEASQRIQEDAVLETNVDQRRTMFGVSKLLFLAGVPQQGHQQQQQQQQQVDAESMIKYASRNNEELEMATIQAFVADDWENQAGSLIRVEDKAQTVVDAFKSPVLNEQPTLRKALLKSAQSLLNRQAVSSEDLLDVLMTQQQFEVQNVDVCDAALGICLHASDIPENRRPHVLQDIWRRIFIAAPSSSRGGDDSHRGSTKNHKHTLHHSGGEDVDWRLEDVGDLDARERLLNSWMARAYAVIYRADGQKDELMLRPEEARCTMPAELFKERFMNNLSNDSDSSASAAHHADVERHCQAMVRDYERENEELERRIRDGQLLQKWKRVKEIVKEEDAKATAAEAAAAAGGHDALMADQDVEMEED</sequence>
<feature type="region of interest" description="Disordered" evidence="9">
    <location>
        <begin position="67"/>
        <end position="89"/>
    </location>
</feature>
<dbReference type="InterPro" id="IPR015943">
    <property type="entry name" value="WD40/YVTN_repeat-like_dom_sf"/>
</dbReference>
<keyword evidence="7" id="KW-0539">Nucleus</keyword>
<evidence type="ECO:0000256" key="6">
    <source>
        <dbReference type="ARBA" id="ARBA00023010"/>
    </source>
</evidence>
<dbReference type="GO" id="GO:0000972">
    <property type="term" value="P:transcription-dependent tethering of RNA polymerase II gene DNA at nuclear periphery"/>
    <property type="evidence" value="ECO:0007669"/>
    <property type="project" value="TreeGrafter"/>
</dbReference>
<keyword evidence="4" id="KW-0509">mRNA transport</keyword>
<dbReference type="EMBL" id="JAAAIP010000684">
    <property type="protein sequence ID" value="KAG0313652.1"/>
    <property type="molecule type" value="Genomic_DNA"/>
</dbReference>
<evidence type="ECO:0000256" key="7">
    <source>
        <dbReference type="ARBA" id="ARBA00023242"/>
    </source>
</evidence>
<organism evidence="11 12">
    <name type="scientific">Dissophora globulifera</name>
    <dbReference type="NCBI Taxonomy" id="979702"/>
    <lineage>
        <taxon>Eukaryota</taxon>
        <taxon>Fungi</taxon>
        <taxon>Fungi incertae sedis</taxon>
        <taxon>Mucoromycota</taxon>
        <taxon>Mortierellomycotina</taxon>
        <taxon>Mortierellomycetes</taxon>
        <taxon>Mortierellales</taxon>
        <taxon>Mortierellaceae</taxon>
        <taxon>Dissophora</taxon>
    </lineage>
</organism>
<keyword evidence="3" id="KW-0813">Transport</keyword>
<feature type="region of interest" description="Disordered" evidence="9">
    <location>
        <begin position="1141"/>
        <end position="1165"/>
    </location>
</feature>
<evidence type="ECO:0000256" key="1">
    <source>
        <dbReference type="ARBA" id="ARBA00004259"/>
    </source>
</evidence>
<feature type="coiled-coil region" evidence="8">
    <location>
        <begin position="1248"/>
        <end position="1275"/>
    </location>
</feature>
<evidence type="ECO:0000313" key="11">
    <source>
        <dbReference type="EMBL" id="KAG0313652.1"/>
    </source>
</evidence>
<dbReference type="GO" id="GO:0006606">
    <property type="term" value="P:protein import into nucleus"/>
    <property type="evidence" value="ECO:0007669"/>
    <property type="project" value="TreeGrafter"/>
</dbReference>
<proteinExistence type="inferred from homology"/>
<dbReference type="PANTHER" id="PTHR13405">
    <property type="entry name" value="NUCLEAR PORE COMPLEX PROTEIN NUP133"/>
    <property type="match status" value="1"/>
</dbReference>
<reference evidence="11" key="1">
    <citation type="journal article" date="2020" name="Fungal Divers.">
        <title>Resolving the Mortierellaceae phylogeny through synthesis of multi-gene phylogenetics and phylogenomics.</title>
        <authorList>
            <person name="Vandepol N."/>
            <person name="Liber J."/>
            <person name="Desiro A."/>
            <person name="Na H."/>
            <person name="Kennedy M."/>
            <person name="Barry K."/>
            <person name="Grigoriev I.V."/>
            <person name="Miller A.N."/>
            <person name="O'Donnell K."/>
            <person name="Stajich J.E."/>
            <person name="Bonito G."/>
        </authorList>
    </citation>
    <scope>NUCLEOTIDE SEQUENCE</scope>
    <source>
        <strain evidence="11">REB-010B</strain>
    </source>
</reference>
<name>A0A9P6R6P5_9FUNG</name>
<dbReference type="OrthoDB" id="103454at2759"/>
<comment type="subcellular location">
    <subcellularLocation>
        <location evidence="1">Nucleus envelope</location>
    </subcellularLocation>
</comment>
<gene>
    <name evidence="11" type="ORF">BGZ99_008666</name>
</gene>
<feature type="region of interest" description="Disordered" evidence="9">
    <location>
        <begin position="1295"/>
        <end position="1318"/>
    </location>
</feature>
<dbReference type="Proteomes" id="UP000738325">
    <property type="component" value="Unassembled WGS sequence"/>
</dbReference>
<evidence type="ECO:0000256" key="2">
    <source>
        <dbReference type="ARBA" id="ARBA00005569"/>
    </source>
</evidence>
<feature type="domain" description="Nucleoporin Nup133/Nup155-like C-terminal" evidence="10">
    <location>
        <begin position="822"/>
        <end position="1100"/>
    </location>
</feature>
<feature type="compositionally biased region" description="Basic residues" evidence="9">
    <location>
        <begin position="1152"/>
        <end position="1162"/>
    </location>
</feature>
<protein>
    <recommendedName>
        <fullName evidence="10">Nucleoporin Nup133/Nup155-like C-terminal domain-containing protein</fullName>
    </recommendedName>
</protein>
<keyword evidence="12" id="KW-1185">Reference proteome</keyword>
<dbReference type="SUPFAM" id="SSF117289">
    <property type="entry name" value="Nucleoporin domain"/>
    <property type="match status" value="1"/>
</dbReference>
<keyword evidence="6" id="KW-0811">Translocation</keyword>
<dbReference type="InterPro" id="IPR007187">
    <property type="entry name" value="Nucleoporin_Nup133/Nup155_C"/>
</dbReference>